<reference evidence="2 3" key="1">
    <citation type="submission" date="2019-11" db="EMBL/GenBank/DDBJ databases">
        <authorList>
            <person name="Cao P."/>
        </authorList>
    </citation>
    <scope>NUCLEOTIDE SEQUENCE [LARGE SCALE GENOMIC DNA]</scope>
    <source>
        <strain evidence="2 3">NEAU-AAG5</strain>
    </source>
</reference>
<accession>A0A7K1L120</accession>
<feature type="transmembrane region" description="Helical" evidence="1">
    <location>
        <begin position="45"/>
        <end position="62"/>
    </location>
</feature>
<evidence type="ECO:0000313" key="3">
    <source>
        <dbReference type="Proteomes" id="UP000432015"/>
    </source>
</evidence>
<dbReference type="Proteomes" id="UP000432015">
    <property type="component" value="Unassembled WGS sequence"/>
</dbReference>
<evidence type="ECO:0000313" key="2">
    <source>
        <dbReference type="EMBL" id="MUN38109.1"/>
    </source>
</evidence>
<keyword evidence="1" id="KW-1133">Transmembrane helix</keyword>
<dbReference type="AlphaFoldDB" id="A0A7K1L120"/>
<proteinExistence type="predicted"/>
<keyword evidence="3" id="KW-1185">Reference proteome</keyword>
<keyword evidence="1" id="KW-0812">Transmembrane</keyword>
<comment type="caution">
    <text evidence="2">The sequence shown here is derived from an EMBL/GenBank/DDBJ whole genome shotgun (WGS) entry which is preliminary data.</text>
</comment>
<name>A0A7K1L120_9ACTN</name>
<keyword evidence="1" id="KW-0472">Membrane</keyword>
<dbReference type="RefSeq" id="WP_156217267.1">
    <property type="nucleotide sequence ID" value="NZ_WOFH01000005.1"/>
</dbReference>
<sequence length="169" mass="18265">MDTCPRCRSADPVERAHAIVGRGTRPLSGLLCLPAPPPMPGRIKAYRACITVGLLLFLAGLGSTSDSENQRDAVAVQVGAAMSTIGLLVLIVGLILLASSGEVRRQWRTAGWVYQTVRRLWPLLDYCHYCNLVFMAGGTFGVDPVHTVRFLWDAADHTLKVGAPRPPGM</sequence>
<dbReference type="EMBL" id="WOFH01000005">
    <property type="protein sequence ID" value="MUN38109.1"/>
    <property type="molecule type" value="Genomic_DNA"/>
</dbReference>
<evidence type="ECO:0000256" key="1">
    <source>
        <dbReference type="SAM" id="Phobius"/>
    </source>
</evidence>
<protein>
    <submittedName>
        <fullName evidence="2">Uncharacterized protein</fullName>
    </submittedName>
</protein>
<organism evidence="2 3">
    <name type="scientific">Actinomadura litoris</name>
    <dbReference type="NCBI Taxonomy" id="2678616"/>
    <lineage>
        <taxon>Bacteria</taxon>
        <taxon>Bacillati</taxon>
        <taxon>Actinomycetota</taxon>
        <taxon>Actinomycetes</taxon>
        <taxon>Streptosporangiales</taxon>
        <taxon>Thermomonosporaceae</taxon>
        <taxon>Actinomadura</taxon>
    </lineage>
</organism>
<feature type="transmembrane region" description="Helical" evidence="1">
    <location>
        <begin position="74"/>
        <end position="98"/>
    </location>
</feature>
<gene>
    <name evidence="2" type="ORF">GNZ18_16050</name>
</gene>